<dbReference type="PANTHER" id="PTHR43139">
    <property type="entry name" value="SI:DKEY-122A22.2"/>
    <property type="match status" value="1"/>
</dbReference>
<keyword evidence="4" id="KW-0256">Endoplasmic reticulum</keyword>
<dbReference type="AlphaFoldDB" id="A0A426YIS0"/>
<dbReference type="InterPro" id="IPR000073">
    <property type="entry name" value="AB_hydrolase_1"/>
</dbReference>
<dbReference type="Pfam" id="PF00561">
    <property type="entry name" value="Abhydrolase_1"/>
    <property type="match status" value="1"/>
</dbReference>
<dbReference type="PRINTS" id="PR00111">
    <property type="entry name" value="ABHYDROLASE"/>
</dbReference>
<feature type="transmembrane region" description="Helical" evidence="7">
    <location>
        <begin position="32"/>
        <end position="50"/>
    </location>
</feature>
<feature type="transmembrane region" description="Helical" evidence="7">
    <location>
        <begin position="6"/>
        <end position="25"/>
    </location>
</feature>
<dbReference type="InterPro" id="IPR029058">
    <property type="entry name" value="AB_hydrolase_fold"/>
</dbReference>
<comment type="subcellular location">
    <subcellularLocation>
        <location evidence="1">Endoplasmic reticulum membrane</location>
        <topology evidence="1">Multi-pass membrane protein</topology>
    </subcellularLocation>
</comment>
<dbReference type="EMBL" id="AMZH03012125">
    <property type="protein sequence ID" value="RRT51623.1"/>
    <property type="molecule type" value="Genomic_DNA"/>
</dbReference>
<keyword evidence="3 7" id="KW-0812">Transmembrane</keyword>
<comment type="similarity">
    <text evidence="2">Belongs to the SPCS1 family.</text>
</comment>
<dbReference type="GO" id="GO:0006465">
    <property type="term" value="P:signal peptide processing"/>
    <property type="evidence" value="ECO:0007669"/>
    <property type="project" value="InterPro"/>
</dbReference>
<dbReference type="GO" id="GO:0005787">
    <property type="term" value="C:signal peptidase complex"/>
    <property type="evidence" value="ECO:0007669"/>
    <property type="project" value="InterPro"/>
</dbReference>
<evidence type="ECO:0000256" key="1">
    <source>
        <dbReference type="ARBA" id="ARBA00004477"/>
    </source>
</evidence>
<evidence type="ECO:0000256" key="7">
    <source>
        <dbReference type="SAM" id="Phobius"/>
    </source>
</evidence>
<dbReference type="InterPro" id="IPR009542">
    <property type="entry name" value="Spc1/SPCS1"/>
</dbReference>
<gene>
    <name evidence="9" type="ORF">B296_00045294</name>
</gene>
<keyword evidence="5 7" id="KW-1133">Transmembrane helix</keyword>
<evidence type="ECO:0000256" key="6">
    <source>
        <dbReference type="ARBA" id="ARBA00023136"/>
    </source>
</evidence>
<evidence type="ECO:0000256" key="4">
    <source>
        <dbReference type="ARBA" id="ARBA00022824"/>
    </source>
</evidence>
<evidence type="ECO:0000313" key="10">
    <source>
        <dbReference type="Proteomes" id="UP000287651"/>
    </source>
</evidence>
<dbReference type="Pfam" id="PF06645">
    <property type="entry name" value="SPC12"/>
    <property type="match status" value="1"/>
</dbReference>
<evidence type="ECO:0000313" key="9">
    <source>
        <dbReference type="EMBL" id="RRT51623.1"/>
    </source>
</evidence>
<comment type="caution">
    <text evidence="9">The sequence shown here is derived from an EMBL/GenBank/DDBJ whole genome shotgun (WGS) entry which is preliminary data.</text>
</comment>
<dbReference type="InterPro" id="IPR052370">
    <property type="entry name" value="Meta-cleavage_hydrolase"/>
</dbReference>
<keyword evidence="6 7" id="KW-0472">Membrane</keyword>
<protein>
    <recommendedName>
        <fullName evidence="8">AB hydrolase-1 domain-containing protein</fullName>
    </recommendedName>
</protein>
<name>A0A426YIS0_ENSVE</name>
<evidence type="ECO:0000256" key="3">
    <source>
        <dbReference type="ARBA" id="ARBA00022692"/>
    </source>
</evidence>
<dbReference type="Gene3D" id="3.40.50.1820">
    <property type="entry name" value="alpha/beta hydrolase"/>
    <property type="match status" value="1"/>
</dbReference>
<dbReference type="PANTHER" id="PTHR43139:SF59">
    <property type="entry name" value="ALPHA_BETA-HYDROLASES SUPERFAMILY PROTEIN"/>
    <property type="match status" value="1"/>
</dbReference>
<reference evidence="9 10" key="1">
    <citation type="journal article" date="2014" name="Agronomy (Basel)">
        <title>A Draft Genome Sequence for Ensete ventricosum, the Drought-Tolerant Tree Against Hunger.</title>
        <authorList>
            <person name="Harrison J."/>
            <person name="Moore K.A."/>
            <person name="Paszkiewicz K."/>
            <person name="Jones T."/>
            <person name="Grant M."/>
            <person name="Ambacheew D."/>
            <person name="Muzemil S."/>
            <person name="Studholme D.J."/>
        </authorList>
    </citation>
    <scope>NUCLEOTIDE SEQUENCE [LARGE SCALE GENOMIC DNA]</scope>
</reference>
<sequence length="354" mass="38423">MSLDAALQRGMVVLVAAVVVVGVCTFSLEKMLATYAVGIVGIAGILLPDWEFFHQDFPQWFAFMRARRATAVAADACGSPASWRDPPITVIEHTASAEDVMLFVILGMPNGPRADRGSTAADGMPRCPSFTVFRDRCHRRAFLAAGLRPSVTALADGATVHCWVPARPDPSRPPLLLLHGFGATAIWQWSAHLRPLLRAGFDLYVPDLLFFGVSAAPGPDRSESYQAQCIMAAMEAAGVRRFGLVGVSYGGFVAYRMAAMYPTAVERVVLCCAGVCLEERDLAAGLFVVSDLREAIEILLPQRPEKLRQLVRLSFVRPPPVMPSCFLRDYIQVGSAVTNVSAFSGITSRHRLIS</sequence>
<proteinExistence type="inferred from homology"/>
<accession>A0A426YIS0</accession>
<dbReference type="SUPFAM" id="SSF53474">
    <property type="entry name" value="alpha/beta-Hydrolases"/>
    <property type="match status" value="1"/>
</dbReference>
<dbReference type="Proteomes" id="UP000287651">
    <property type="component" value="Unassembled WGS sequence"/>
</dbReference>
<evidence type="ECO:0000256" key="2">
    <source>
        <dbReference type="ARBA" id="ARBA00005245"/>
    </source>
</evidence>
<evidence type="ECO:0000256" key="5">
    <source>
        <dbReference type="ARBA" id="ARBA00022989"/>
    </source>
</evidence>
<feature type="domain" description="AB hydrolase-1" evidence="8">
    <location>
        <begin position="173"/>
        <end position="277"/>
    </location>
</feature>
<organism evidence="9 10">
    <name type="scientific">Ensete ventricosum</name>
    <name type="common">Abyssinian banana</name>
    <name type="synonym">Musa ensete</name>
    <dbReference type="NCBI Taxonomy" id="4639"/>
    <lineage>
        <taxon>Eukaryota</taxon>
        <taxon>Viridiplantae</taxon>
        <taxon>Streptophyta</taxon>
        <taxon>Embryophyta</taxon>
        <taxon>Tracheophyta</taxon>
        <taxon>Spermatophyta</taxon>
        <taxon>Magnoliopsida</taxon>
        <taxon>Liliopsida</taxon>
        <taxon>Zingiberales</taxon>
        <taxon>Musaceae</taxon>
        <taxon>Ensete</taxon>
    </lineage>
</organism>
<evidence type="ECO:0000259" key="8">
    <source>
        <dbReference type="Pfam" id="PF00561"/>
    </source>
</evidence>